<comment type="caution">
    <text evidence="7">The sequence shown here is derived from an EMBL/GenBank/DDBJ whole genome shotgun (WGS) entry which is preliminary data.</text>
</comment>
<evidence type="ECO:0000313" key="7">
    <source>
        <dbReference type="EMBL" id="KAF7136290.1"/>
    </source>
</evidence>
<proteinExistence type="inferred from homology"/>
<dbReference type="GO" id="GO:0005730">
    <property type="term" value="C:nucleolus"/>
    <property type="evidence" value="ECO:0007669"/>
    <property type="project" value="UniProtKB-SubCell"/>
</dbReference>
<dbReference type="Gene3D" id="2.40.10.310">
    <property type="match status" value="1"/>
</dbReference>
<dbReference type="PANTHER" id="PTHR12642">
    <property type="entry name" value="RIBOSOME BIOGENESIS PROTEIN NSA2 HOMOLOG"/>
    <property type="match status" value="1"/>
</dbReference>
<reference evidence="7" key="1">
    <citation type="submission" date="2019-11" db="EMBL/GenBank/DDBJ databases">
        <authorList>
            <person name="Liu Y."/>
            <person name="Hou J."/>
            <person name="Li T.-Q."/>
            <person name="Guan C.-H."/>
            <person name="Wu X."/>
            <person name="Wu H.-Z."/>
            <person name="Ling F."/>
            <person name="Zhang R."/>
            <person name="Shi X.-G."/>
            <person name="Ren J.-P."/>
            <person name="Chen E.-F."/>
            <person name="Sun J.-M."/>
        </authorList>
    </citation>
    <scope>NUCLEOTIDE SEQUENCE</scope>
    <source>
        <strain evidence="7">Adult_tree_wgs_1</strain>
        <tissue evidence="7">Leaves</tissue>
    </source>
</reference>
<evidence type="ECO:0000313" key="8">
    <source>
        <dbReference type="Proteomes" id="UP000626092"/>
    </source>
</evidence>
<keyword evidence="5 6" id="KW-0539">Nucleus</keyword>
<comment type="similarity">
    <text evidence="2 6">Belongs to the eukaryotic ribosomal protein eS8 family. Ribosome biogenesis protein NSA2 subfamily.</text>
</comment>
<name>A0A834GLU7_RHOSS</name>
<dbReference type="GO" id="GO:0006364">
    <property type="term" value="P:rRNA processing"/>
    <property type="evidence" value="ECO:0007669"/>
    <property type="project" value="UniProtKB-KW"/>
</dbReference>
<dbReference type="Proteomes" id="UP000626092">
    <property type="component" value="Unassembled WGS sequence"/>
</dbReference>
<accession>A0A834GLU7</accession>
<comment type="function">
    <text evidence="6">Involved in the biogenesis of the 60S ribosomal subunit. May play a part in the quality control of pre-60S particles.</text>
</comment>
<dbReference type="CDD" id="cd11381">
    <property type="entry name" value="NSA2"/>
    <property type="match status" value="1"/>
</dbReference>
<dbReference type="EMBL" id="WJXA01000008">
    <property type="protein sequence ID" value="KAF7136290.1"/>
    <property type="molecule type" value="Genomic_DNA"/>
</dbReference>
<dbReference type="Pfam" id="PF01201">
    <property type="entry name" value="Ribosomal_S8e"/>
    <property type="match status" value="1"/>
</dbReference>
<evidence type="ECO:0000256" key="6">
    <source>
        <dbReference type="RuleBase" id="RU367114"/>
    </source>
</evidence>
<dbReference type="GO" id="GO:0042273">
    <property type="term" value="P:ribosomal large subunit biogenesis"/>
    <property type="evidence" value="ECO:0007669"/>
    <property type="project" value="UniProtKB-ARBA"/>
</dbReference>
<dbReference type="OrthoDB" id="1847590at2759"/>
<comment type="subcellular location">
    <subcellularLocation>
        <location evidence="1 6">Nucleus</location>
        <location evidence="1 6">Nucleolus</location>
    </subcellularLocation>
</comment>
<gene>
    <name evidence="7" type="ORF">RHSIM_Rhsim08G0248000</name>
</gene>
<dbReference type="GO" id="GO:0030684">
    <property type="term" value="C:preribosome"/>
    <property type="evidence" value="ECO:0007669"/>
    <property type="project" value="UniProtKB-ARBA"/>
</dbReference>
<comment type="subunit">
    <text evidence="6">Component of the pre-66S ribosomal particle.</text>
</comment>
<dbReference type="FunFam" id="2.40.10.310:FF:000001">
    <property type="entry name" value="NSA2, ribosome biogenesis homolog"/>
    <property type="match status" value="1"/>
</dbReference>
<evidence type="ECO:0000256" key="1">
    <source>
        <dbReference type="ARBA" id="ARBA00004604"/>
    </source>
</evidence>
<dbReference type="InterPro" id="IPR039411">
    <property type="entry name" value="NSA2_fam"/>
</dbReference>
<keyword evidence="8" id="KW-1185">Reference proteome</keyword>
<keyword evidence="6" id="KW-0687">Ribonucleoprotein</keyword>
<dbReference type="InterPro" id="IPR022309">
    <property type="entry name" value="Ribosomal_Se8/biogenesis_NSA2"/>
</dbReference>
<evidence type="ECO:0000256" key="2">
    <source>
        <dbReference type="ARBA" id="ARBA00005424"/>
    </source>
</evidence>
<sequence length="267" mass="30561">MAHDMSGLPQGDYIDLHRKRHGYRHDHFERKRKKDAREVHKRSQIAQKALGIKGKMFAKKRYAEKAQMKKTLAMHEESSTRRKVDDNVHEGAIPPYLLDRETTARAKVLSNTIKQKRKEKAGKWEVPLPKVRPVAEDEMFKVIRSGKRKTKQWKRMVTKVTFVGPGFTRKPPKYERFIRPTGLRFNKAHVTHPELKCTFNLEMIGIKKNPNGPMYTSLGVVTKGTIIEVNVSELGLVTPAGKVVWGKYAQVTNNPENDGCINAVLLV</sequence>
<dbReference type="AlphaFoldDB" id="A0A834GLU7"/>
<evidence type="ECO:0000256" key="4">
    <source>
        <dbReference type="ARBA" id="ARBA00022552"/>
    </source>
</evidence>
<protein>
    <recommendedName>
        <fullName evidence="6">Ribosome biogenesis protein NSA2 homolog</fullName>
    </recommendedName>
</protein>
<organism evidence="7 8">
    <name type="scientific">Rhododendron simsii</name>
    <name type="common">Sims's rhododendron</name>
    <dbReference type="NCBI Taxonomy" id="118357"/>
    <lineage>
        <taxon>Eukaryota</taxon>
        <taxon>Viridiplantae</taxon>
        <taxon>Streptophyta</taxon>
        <taxon>Embryophyta</taxon>
        <taxon>Tracheophyta</taxon>
        <taxon>Spermatophyta</taxon>
        <taxon>Magnoliopsida</taxon>
        <taxon>eudicotyledons</taxon>
        <taxon>Gunneridae</taxon>
        <taxon>Pentapetalae</taxon>
        <taxon>asterids</taxon>
        <taxon>Ericales</taxon>
        <taxon>Ericaceae</taxon>
        <taxon>Ericoideae</taxon>
        <taxon>Rhodoreae</taxon>
        <taxon>Rhododendron</taxon>
    </lineage>
</organism>
<keyword evidence="3 6" id="KW-0690">Ribosome biogenesis</keyword>
<evidence type="ECO:0000256" key="5">
    <source>
        <dbReference type="ARBA" id="ARBA00023242"/>
    </source>
</evidence>
<evidence type="ECO:0000256" key="3">
    <source>
        <dbReference type="ARBA" id="ARBA00022517"/>
    </source>
</evidence>
<keyword evidence="4 6" id="KW-0698">rRNA processing</keyword>